<keyword evidence="3" id="KW-1185">Reference proteome</keyword>
<dbReference type="EMBL" id="DF977566">
    <property type="protein sequence ID" value="GAP93353.1"/>
    <property type="molecule type" value="Genomic_DNA"/>
</dbReference>
<feature type="compositionally biased region" description="Acidic residues" evidence="1">
    <location>
        <begin position="110"/>
        <end position="120"/>
    </location>
</feature>
<proteinExistence type="predicted"/>
<organism evidence="2">
    <name type="scientific">Rosellinia necatrix</name>
    <name type="common">White root-rot fungus</name>
    <dbReference type="NCBI Taxonomy" id="77044"/>
    <lineage>
        <taxon>Eukaryota</taxon>
        <taxon>Fungi</taxon>
        <taxon>Dikarya</taxon>
        <taxon>Ascomycota</taxon>
        <taxon>Pezizomycotina</taxon>
        <taxon>Sordariomycetes</taxon>
        <taxon>Xylariomycetidae</taxon>
        <taxon>Xylariales</taxon>
        <taxon>Xylariaceae</taxon>
        <taxon>Rosellinia</taxon>
    </lineage>
</organism>
<evidence type="ECO:0000313" key="3">
    <source>
        <dbReference type="Proteomes" id="UP000054516"/>
    </source>
</evidence>
<protein>
    <submittedName>
        <fullName evidence="2">Uncharacterized protein</fullName>
    </submittedName>
</protein>
<dbReference type="OrthoDB" id="5381833at2759"/>
<sequence>MFGTEVYPGEFPVSMYDPVPDGYVFVARRATGVMKRCRRRAHVIGQLMYLVEGLAGEFVGVRVPFSTFEAVMENMAKGDNNYDDNDDYDGDDDGDGYAYGRRERESLVATDEDADGDGNDNGDGNPKLVSADELRIPGSDVTFEAGEDELLIPDADVVWDPAFAFDRERGWSETASLGDVEDLQVDPNALFLYEFDGFPFLGNLENERRKKEKEGDTECYQSLVRLAQIRPLVFNDT</sequence>
<reference evidence="2" key="1">
    <citation type="submission" date="2016-03" db="EMBL/GenBank/DDBJ databases">
        <title>Draft genome sequence of Rosellinia necatrix.</title>
        <authorList>
            <person name="Kanematsu S."/>
        </authorList>
    </citation>
    <scope>NUCLEOTIDE SEQUENCE [LARGE SCALE GENOMIC DNA]</scope>
    <source>
        <strain evidence="2">W97</strain>
    </source>
</reference>
<evidence type="ECO:0000313" key="2">
    <source>
        <dbReference type="EMBL" id="GAP93353.1"/>
    </source>
</evidence>
<feature type="region of interest" description="Disordered" evidence="1">
    <location>
        <begin position="102"/>
        <end position="130"/>
    </location>
</feature>
<gene>
    <name evidence="2" type="ORF">SAMD00023353_12100050</name>
</gene>
<name>A0A1W2TXB8_ROSNE</name>
<evidence type="ECO:0000256" key="1">
    <source>
        <dbReference type="SAM" id="MobiDB-lite"/>
    </source>
</evidence>
<accession>A0A1W2TXB8</accession>
<dbReference type="AlphaFoldDB" id="A0A1W2TXB8"/>
<dbReference type="Proteomes" id="UP000054516">
    <property type="component" value="Unassembled WGS sequence"/>
</dbReference>